<dbReference type="NCBIfam" id="NF008686">
    <property type="entry name" value="PRK11705.1"/>
    <property type="match status" value="1"/>
</dbReference>
<evidence type="ECO:0000256" key="1">
    <source>
        <dbReference type="ARBA" id="ARBA00010815"/>
    </source>
</evidence>
<dbReference type="EC" id="2.1.1.79" evidence="7"/>
<dbReference type="InterPro" id="IPR050723">
    <property type="entry name" value="CFA/CMAS"/>
</dbReference>
<evidence type="ECO:0000256" key="6">
    <source>
        <dbReference type="PIRSR" id="PIRSR003085-1"/>
    </source>
</evidence>
<dbReference type="EMBL" id="JACNLL010000060">
    <property type="protein sequence ID" value="MBC8199702.1"/>
    <property type="molecule type" value="Genomic_DNA"/>
</dbReference>
<evidence type="ECO:0000256" key="3">
    <source>
        <dbReference type="ARBA" id="ARBA00022679"/>
    </source>
</evidence>
<keyword evidence="2 7" id="KW-0489">Methyltransferase</keyword>
<proteinExistence type="inferred from homology"/>
<evidence type="ECO:0000256" key="2">
    <source>
        <dbReference type="ARBA" id="ARBA00022603"/>
    </source>
</evidence>
<feature type="active site" evidence="6">
    <location>
        <position position="343"/>
    </location>
</feature>
<evidence type="ECO:0000313" key="7">
    <source>
        <dbReference type="EMBL" id="MBC8199702.1"/>
    </source>
</evidence>
<dbReference type="PANTHER" id="PTHR43667:SF1">
    <property type="entry name" value="CYCLOPROPANE-FATTY-ACYL-PHOSPHOLIPID SYNTHASE"/>
    <property type="match status" value="1"/>
</dbReference>
<keyword evidence="5" id="KW-0443">Lipid metabolism</keyword>
<dbReference type="SUPFAM" id="SSF53335">
    <property type="entry name" value="S-adenosyl-L-methionine-dependent methyltransferases"/>
    <property type="match status" value="1"/>
</dbReference>
<dbReference type="GO" id="GO:0008610">
    <property type="term" value="P:lipid biosynthetic process"/>
    <property type="evidence" value="ECO:0007669"/>
    <property type="project" value="InterPro"/>
</dbReference>
<reference evidence="7 8" key="1">
    <citation type="submission" date="2020-08" db="EMBL/GenBank/DDBJ databases">
        <title>Bridging the membrane lipid divide: bacteria of the FCB group superphylum have the potential to synthesize archaeal ether lipids.</title>
        <authorList>
            <person name="Villanueva L."/>
            <person name="Von Meijenfeldt F.A.B."/>
            <person name="Westbye A.B."/>
            <person name="Yadav S."/>
            <person name="Hopmans E.C."/>
            <person name="Dutilh B.E."/>
            <person name="Sinninghe Damste J.S."/>
        </authorList>
    </citation>
    <scope>NUCLEOTIDE SEQUENCE [LARGE SCALE GENOMIC DNA]</scope>
    <source>
        <strain evidence="7">NIOZ-UU82</strain>
    </source>
</reference>
<dbReference type="Pfam" id="PF02353">
    <property type="entry name" value="CMAS"/>
    <property type="match status" value="1"/>
</dbReference>
<dbReference type="CDD" id="cd02440">
    <property type="entry name" value="AdoMet_MTases"/>
    <property type="match status" value="1"/>
</dbReference>
<evidence type="ECO:0000256" key="4">
    <source>
        <dbReference type="ARBA" id="ARBA00022691"/>
    </source>
</evidence>
<gene>
    <name evidence="7" type="primary">cfa</name>
    <name evidence="7" type="ORF">H8E80_06625</name>
</gene>
<dbReference type="InterPro" id="IPR003333">
    <property type="entry name" value="CMAS"/>
</dbReference>
<sequence length="372" mass="43306">MPQDKFREKVKELLSFADVKIGGGRPWDIQVHNDKLYARFLAEGSMGVGESYMDRWWDCDSLDQFFYKVFMAELDAKIKPLSYLFEAVKAKIVNMQRPSRAFRIGRHHYDMGNDLYRCMLDKRMIYSCAYWKKASNLDEAQEAKLDLICRKLGLKPGMRVLDIGCGWNGTAKFAAQRYKVEVVGITVSDNQYKLGKELCRGLPVEIRMQDYRSIDGVFDRILSVGMIEHVGCKNYAEFMRVVKRCLKKDGLFLLHTIGGNSSVTSTDPWIDRYIFPNSMLPSAKQLCDAFNGLFVLEDWHSFGAYYDKTLMCWFKNFHDNWDVLKKSYDERFYRMWKFYLLACAGSFRARQNQVWQIVLSPGGVPNGYQAQR</sequence>
<evidence type="ECO:0000313" key="8">
    <source>
        <dbReference type="Proteomes" id="UP000603545"/>
    </source>
</evidence>
<dbReference type="Gene3D" id="3.40.50.150">
    <property type="entry name" value="Vaccinia Virus protein VP39"/>
    <property type="match status" value="1"/>
</dbReference>
<dbReference type="PANTHER" id="PTHR43667">
    <property type="entry name" value="CYCLOPROPANE-FATTY-ACYL-PHOSPHOLIPID SYNTHASE"/>
    <property type="match status" value="1"/>
</dbReference>
<dbReference type="GO" id="GO:0032259">
    <property type="term" value="P:methylation"/>
    <property type="evidence" value="ECO:0007669"/>
    <property type="project" value="UniProtKB-KW"/>
</dbReference>
<name>A0A8J6N6Z4_9BACT</name>
<dbReference type="AlphaFoldDB" id="A0A8J6N6Z4"/>
<organism evidence="7 8">
    <name type="scientific">Candidatus Desulfaltia bathyphila</name>
    <dbReference type="NCBI Taxonomy" id="2841697"/>
    <lineage>
        <taxon>Bacteria</taxon>
        <taxon>Pseudomonadati</taxon>
        <taxon>Thermodesulfobacteriota</taxon>
        <taxon>Desulfobacteria</taxon>
        <taxon>Desulfobacterales</taxon>
        <taxon>Desulfobacterales incertae sedis</taxon>
        <taxon>Candidatus Desulfaltia</taxon>
    </lineage>
</organism>
<dbReference type="GO" id="GO:0008825">
    <property type="term" value="F:cyclopropane-fatty-acyl-phospholipid synthase activity"/>
    <property type="evidence" value="ECO:0007669"/>
    <property type="project" value="UniProtKB-EC"/>
</dbReference>
<keyword evidence="3 7" id="KW-0808">Transferase</keyword>
<comment type="caution">
    <text evidence="7">The sequence shown here is derived from an EMBL/GenBank/DDBJ whole genome shotgun (WGS) entry which is preliminary data.</text>
</comment>
<dbReference type="InterPro" id="IPR029063">
    <property type="entry name" value="SAM-dependent_MTases_sf"/>
</dbReference>
<evidence type="ECO:0000256" key="5">
    <source>
        <dbReference type="ARBA" id="ARBA00023098"/>
    </source>
</evidence>
<keyword evidence="4" id="KW-0949">S-adenosyl-L-methionine</keyword>
<accession>A0A8J6N6Z4</accession>
<comment type="similarity">
    <text evidence="1">Belongs to the CFA/CMAS family.</text>
</comment>
<dbReference type="Proteomes" id="UP000603545">
    <property type="component" value="Unassembled WGS sequence"/>
</dbReference>
<protein>
    <submittedName>
        <fullName evidence="7">Cyclopropane fatty acyl phospholipid synthase</fullName>
        <ecNumber evidence="7">2.1.1.79</ecNumber>
    </submittedName>
</protein>
<dbReference type="PIRSF" id="PIRSF003085">
    <property type="entry name" value="CMAS"/>
    <property type="match status" value="1"/>
</dbReference>